<dbReference type="EC" id="3.-.-.-" evidence="1"/>
<dbReference type="PROSITE" id="PS01229">
    <property type="entry name" value="COF_2"/>
    <property type="match status" value="1"/>
</dbReference>
<dbReference type="SFLD" id="SFLDS00003">
    <property type="entry name" value="Haloacid_Dehalogenase"/>
    <property type="match status" value="1"/>
</dbReference>
<reference evidence="1 2" key="1">
    <citation type="submission" date="2018-06" db="EMBL/GenBank/DDBJ databases">
        <authorList>
            <consortium name="Pathogen Informatics"/>
            <person name="Doyle S."/>
        </authorList>
    </citation>
    <scope>NUCLEOTIDE SEQUENCE [LARGE SCALE GENOMIC DNA]</scope>
    <source>
        <strain evidence="1 2">NCTC10660</strain>
    </source>
</reference>
<dbReference type="GO" id="GO:0000287">
    <property type="term" value="F:magnesium ion binding"/>
    <property type="evidence" value="ECO:0007669"/>
    <property type="project" value="TreeGrafter"/>
</dbReference>
<dbReference type="Proteomes" id="UP000254927">
    <property type="component" value="Unassembled WGS sequence"/>
</dbReference>
<dbReference type="EMBL" id="UGQW01000001">
    <property type="protein sequence ID" value="STZ66665.1"/>
    <property type="molecule type" value="Genomic_DNA"/>
</dbReference>
<dbReference type="Gene3D" id="3.40.50.1000">
    <property type="entry name" value="HAD superfamily/HAD-like"/>
    <property type="match status" value="1"/>
</dbReference>
<gene>
    <name evidence="1" type="ORF">NCTC10660_00116</name>
</gene>
<dbReference type="InterPro" id="IPR023214">
    <property type="entry name" value="HAD_sf"/>
</dbReference>
<organism evidence="1 2">
    <name type="scientific">Neisseria elongata</name>
    <dbReference type="NCBI Taxonomy" id="495"/>
    <lineage>
        <taxon>Bacteria</taxon>
        <taxon>Pseudomonadati</taxon>
        <taxon>Pseudomonadota</taxon>
        <taxon>Betaproteobacteria</taxon>
        <taxon>Neisseriales</taxon>
        <taxon>Neisseriaceae</taxon>
        <taxon>Neisseria</taxon>
    </lineage>
</organism>
<protein>
    <submittedName>
        <fullName evidence="1">HAD hydrolase</fullName>
        <ecNumber evidence="1">3.-.-.-</ecNumber>
    </submittedName>
</protein>
<dbReference type="Gene3D" id="3.30.1240.10">
    <property type="match status" value="1"/>
</dbReference>
<dbReference type="SFLD" id="SFLDG01140">
    <property type="entry name" value="C2.B:_Phosphomannomutase_and_P"/>
    <property type="match status" value="1"/>
</dbReference>
<accession>A0A378TUF9</accession>
<dbReference type="GO" id="GO:0005829">
    <property type="term" value="C:cytosol"/>
    <property type="evidence" value="ECO:0007669"/>
    <property type="project" value="TreeGrafter"/>
</dbReference>
<dbReference type="Pfam" id="PF08282">
    <property type="entry name" value="Hydrolase_3"/>
    <property type="match status" value="1"/>
</dbReference>
<proteinExistence type="predicted"/>
<dbReference type="InterPro" id="IPR000150">
    <property type="entry name" value="Cof"/>
</dbReference>
<evidence type="ECO:0000313" key="1">
    <source>
        <dbReference type="EMBL" id="STZ66665.1"/>
    </source>
</evidence>
<dbReference type="InterPro" id="IPR036412">
    <property type="entry name" value="HAD-like_sf"/>
</dbReference>
<dbReference type="PANTHER" id="PTHR10000">
    <property type="entry name" value="PHOSPHOSERINE PHOSPHATASE"/>
    <property type="match status" value="1"/>
</dbReference>
<dbReference type="NCBIfam" id="TIGR00099">
    <property type="entry name" value="Cof-subfamily"/>
    <property type="match status" value="1"/>
</dbReference>
<name>A0A378TUF9_NEIEL</name>
<dbReference type="GO" id="GO:0016791">
    <property type="term" value="F:phosphatase activity"/>
    <property type="evidence" value="ECO:0007669"/>
    <property type="project" value="UniProtKB-ARBA"/>
</dbReference>
<dbReference type="SUPFAM" id="SSF56784">
    <property type="entry name" value="HAD-like"/>
    <property type="match status" value="1"/>
</dbReference>
<sequence>MKPASQPKIIFFDIDDTLRPKESGTVPDSTREALRKLKRQGIVTAIATGRSPVILPADIRRLMDETGIEMLVAINGQYVEYRRRPLAAFPIPQADIDAAVAHLSRCNTAYALVSDNGIGIPGTSGHLHEALSSLSIPYQTGSLPPDTPVYQMLAFYGEDEAAEVENGLPPSLRTTRWHRYGMDILARNGSKARGIGAALDKLGLTMNDAMAFGDGLNDMEMLHAVGFGVAMGNAHPALKAVADHICPPAGEDGIWHALHDLGVLAD</sequence>
<dbReference type="PANTHER" id="PTHR10000:SF25">
    <property type="entry name" value="PHOSPHATASE YKRA-RELATED"/>
    <property type="match status" value="1"/>
</dbReference>
<dbReference type="GeneID" id="93351134"/>
<dbReference type="RefSeq" id="WP_074896510.1">
    <property type="nucleotide sequence ID" value="NZ_CP031252.1"/>
</dbReference>
<evidence type="ECO:0000313" key="2">
    <source>
        <dbReference type="Proteomes" id="UP000254927"/>
    </source>
</evidence>
<keyword evidence="1" id="KW-0378">Hydrolase</keyword>
<dbReference type="AlphaFoldDB" id="A0A378TUF9"/>